<evidence type="ECO:0000256" key="1">
    <source>
        <dbReference type="SAM" id="Phobius"/>
    </source>
</evidence>
<proteinExistence type="predicted"/>
<dbReference type="AlphaFoldDB" id="A0A7W7F005"/>
<feature type="transmembrane region" description="Helical" evidence="1">
    <location>
        <begin position="24"/>
        <end position="48"/>
    </location>
</feature>
<comment type="caution">
    <text evidence="2">The sequence shown here is derived from an EMBL/GenBank/DDBJ whole genome shotgun (WGS) entry which is preliminary data.</text>
</comment>
<dbReference type="Proteomes" id="UP000574769">
    <property type="component" value="Unassembled WGS sequence"/>
</dbReference>
<gene>
    <name evidence="2" type="ORF">GGQ96_003931</name>
</gene>
<dbReference type="EMBL" id="JACHNY010000015">
    <property type="protein sequence ID" value="MBB4619771.1"/>
    <property type="molecule type" value="Genomic_DNA"/>
</dbReference>
<protein>
    <submittedName>
        <fullName evidence="2">Uncharacterized protein</fullName>
    </submittedName>
</protein>
<feature type="transmembrane region" description="Helical" evidence="1">
    <location>
        <begin position="54"/>
        <end position="70"/>
    </location>
</feature>
<organism evidence="2 3">
    <name type="scientific">Sphingomonas abaci</name>
    <dbReference type="NCBI Taxonomy" id="237611"/>
    <lineage>
        <taxon>Bacteria</taxon>
        <taxon>Pseudomonadati</taxon>
        <taxon>Pseudomonadota</taxon>
        <taxon>Alphaproteobacteria</taxon>
        <taxon>Sphingomonadales</taxon>
        <taxon>Sphingomonadaceae</taxon>
        <taxon>Sphingomonas</taxon>
    </lineage>
</organism>
<accession>A0A7W7F005</accession>
<keyword evidence="3" id="KW-1185">Reference proteome</keyword>
<keyword evidence="1" id="KW-0812">Transmembrane</keyword>
<keyword evidence="1" id="KW-0472">Membrane</keyword>
<reference evidence="2 3" key="1">
    <citation type="submission" date="2020-08" db="EMBL/GenBank/DDBJ databases">
        <title>Genomic Encyclopedia of Type Strains, Phase IV (KMG-IV): sequencing the most valuable type-strain genomes for metagenomic binning, comparative biology and taxonomic classification.</title>
        <authorList>
            <person name="Goeker M."/>
        </authorList>
    </citation>
    <scope>NUCLEOTIDE SEQUENCE [LARGE SCALE GENOMIC DNA]</scope>
    <source>
        <strain evidence="2 3">DSM 15867</strain>
    </source>
</reference>
<sequence length="155" mass="17497">MIRGVTDPVPWSDRMLARWEVSRFAVVPFSISLFAAPISWLILLLALFSGRRSAIMAVLLLIIWAVPVWLDQARGWWLARHPHASPRWLRAVRAAVGDAVFDDALAHLKILHGDDPGYRIERAHVANAVQVAWNARRKGRQQAEGIRLDDAVRQA</sequence>
<name>A0A7W7F005_9SPHN</name>
<keyword evidence="1" id="KW-1133">Transmembrane helix</keyword>
<evidence type="ECO:0000313" key="3">
    <source>
        <dbReference type="Proteomes" id="UP000574769"/>
    </source>
</evidence>
<evidence type="ECO:0000313" key="2">
    <source>
        <dbReference type="EMBL" id="MBB4619771.1"/>
    </source>
</evidence>
<dbReference type="RefSeq" id="WP_184116989.1">
    <property type="nucleotide sequence ID" value="NZ_JACHNY010000015.1"/>
</dbReference>